<organism evidence="1 2">
    <name type="scientific">Elysia marginata</name>
    <dbReference type="NCBI Taxonomy" id="1093978"/>
    <lineage>
        <taxon>Eukaryota</taxon>
        <taxon>Metazoa</taxon>
        <taxon>Spiralia</taxon>
        <taxon>Lophotrochozoa</taxon>
        <taxon>Mollusca</taxon>
        <taxon>Gastropoda</taxon>
        <taxon>Heterobranchia</taxon>
        <taxon>Euthyneura</taxon>
        <taxon>Panpulmonata</taxon>
        <taxon>Sacoglossa</taxon>
        <taxon>Placobranchoidea</taxon>
        <taxon>Plakobranchidae</taxon>
        <taxon>Elysia</taxon>
    </lineage>
</organism>
<sequence>MFKPLRNSNAEFAHVLIQSAPNSIMTGPKYRLKDVVISERRLLSSPSPPLLPFVFPFYVEGYKPMSFSANLDTTTAFNLRGLEGIRFGLKSSKSARAEKQRE</sequence>
<proteinExistence type="predicted"/>
<dbReference type="Proteomes" id="UP000762676">
    <property type="component" value="Unassembled WGS sequence"/>
</dbReference>
<keyword evidence="2" id="KW-1185">Reference proteome</keyword>
<protein>
    <submittedName>
        <fullName evidence="1">Uncharacterized protein</fullName>
    </submittedName>
</protein>
<accession>A0AAV4I5L4</accession>
<evidence type="ECO:0000313" key="1">
    <source>
        <dbReference type="EMBL" id="GFS04331.1"/>
    </source>
</evidence>
<gene>
    <name evidence="1" type="ORF">ElyMa_004654200</name>
</gene>
<name>A0AAV4I5L4_9GAST</name>
<evidence type="ECO:0000313" key="2">
    <source>
        <dbReference type="Proteomes" id="UP000762676"/>
    </source>
</evidence>
<comment type="caution">
    <text evidence="1">The sequence shown here is derived from an EMBL/GenBank/DDBJ whole genome shotgun (WGS) entry which is preliminary data.</text>
</comment>
<dbReference type="AlphaFoldDB" id="A0AAV4I5L4"/>
<reference evidence="1 2" key="1">
    <citation type="journal article" date="2021" name="Elife">
        <title>Chloroplast acquisition without the gene transfer in kleptoplastic sea slugs, Plakobranchus ocellatus.</title>
        <authorList>
            <person name="Maeda T."/>
            <person name="Takahashi S."/>
            <person name="Yoshida T."/>
            <person name="Shimamura S."/>
            <person name="Takaki Y."/>
            <person name="Nagai Y."/>
            <person name="Toyoda A."/>
            <person name="Suzuki Y."/>
            <person name="Arimoto A."/>
            <person name="Ishii H."/>
            <person name="Satoh N."/>
            <person name="Nishiyama T."/>
            <person name="Hasebe M."/>
            <person name="Maruyama T."/>
            <person name="Minagawa J."/>
            <person name="Obokata J."/>
            <person name="Shigenobu S."/>
        </authorList>
    </citation>
    <scope>NUCLEOTIDE SEQUENCE [LARGE SCALE GENOMIC DNA]</scope>
</reference>
<dbReference type="EMBL" id="BMAT01009332">
    <property type="protein sequence ID" value="GFS04331.1"/>
    <property type="molecule type" value="Genomic_DNA"/>
</dbReference>